<evidence type="ECO:0000313" key="9">
    <source>
        <dbReference type="Proteomes" id="UP001153636"/>
    </source>
</evidence>
<dbReference type="InterPro" id="IPR002347">
    <property type="entry name" value="SDR_fam"/>
</dbReference>
<dbReference type="PANTHER" id="PTHR44085">
    <property type="entry name" value="SEPIAPTERIN REDUCTASE"/>
    <property type="match status" value="1"/>
</dbReference>
<sequence length="262" mass="29065">MTSIDFTKKSIVFVTGASRGIGRSIALEISRKLDQQSIMVLLARSKAGLAETKAQIAEVDKSITVQTYCIDFSNPKADDYEQIFNQVLSSVDTKDIQYGIIFHNAGHVGTVKKTSDLTDLVAWREHFDINFFSLVLLNSVFIKQIQSMASQLCIINISSYAGKGPLANLAMYGSGKAAREIFFKVLSIEEPNIFVINYSPGPVDTDMFNTIVNTAQSDEVKKSFKEIKDTSVLTPPVTVNKMLDILEKGDFKTGDSIDYYDR</sequence>
<proteinExistence type="inferred from homology"/>
<dbReference type="Proteomes" id="UP001153636">
    <property type="component" value="Chromosome 3"/>
</dbReference>
<evidence type="ECO:0000256" key="6">
    <source>
        <dbReference type="ARBA" id="ARBA00022857"/>
    </source>
</evidence>
<protein>
    <recommendedName>
        <fullName evidence="4">Sepiapterin reductase</fullName>
        <ecNumber evidence="3">1.1.1.153</ecNumber>
    </recommendedName>
</protein>
<evidence type="ECO:0000256" key="1">
    <source>
        <dbReference type="ARBA" id="ARBA00004496"/>
    </source>
</evidence>
<dbReference type="InterPro" id="IPR051721">
    <property type="entry name" value="Biopterin_syn/organic_redct"/>
</dbReference>
<dbReference type="GO" id="GO:0005737">
    <property type="term" value="C:cytoplasm"/>
    <property type="evidence" value="ECO:0007669"/>
    <property type="project" value="UniProtKB-SubCell"/>
</dbReference>
<keyword evidence="6" id="KW-0521">NADP</keyword>
<dbReference type="EMBL" id="OV651815">
    <property type="protein sequence ID" value="CAH1108251.1"/>
    <property type="molecule type" value="Genomic_DNA"/>
</dbReference>
<dbReference type="OrthoDB" id="153074at2759"/>
<dbReference type="GO" id="GO:0004757">
    <property type="term" value="F:sepiapterin reductase (NADP+) activity"/>
    <property type="evidence" value="ECO:0007669"/>
    <property type="project" value="UniProtKB-EC"/>
</dbReference>
<gene>
    <name evidence="8" type="ORF">PSYICH_LOCUS8808</name>
</gene>
<comment type="similarity">
    <text evidence="2">Belongs to the sepiapterin reductase family.</text>
</comment>
<name>A0A9P0D1P7_9CUCU</name>
<keyword evidence="9" id="KW-1185">Reference proteome</keyword>
<keyword evidence="7" id="KW-0560">Oxidoreductase</keyword>
<organism evidence="8 9">
    <name type="scientific">Psylliodes chrysocephalus</name>
    <dbReference type="NCBI Taxonomy" id="3402493"/>
    <lineage>
        <taxon>Eukaryota</taxon>
        <taxon>Metazoa</taxon>
        <taxon>Ecdysozoa</taxon>
        <taxon>Arthropoda</taxon>
        <taxon>Hexapoda</taxon>
        <taxon>Insecta</taxon>
        <taxon>Pterygota</taxon>
        <taxon>Neoptera</taxon>
        <taxon>Endopterygota</taxon>
        <taxon>Coleoptera</taxon>
        <taxon>Polyphaga</taxon>
        <taxon>Cucujiformia</taxon>
        <taxon>Chrysomeloidea</taxon>
        <taxon>Chrysomelidae</taxon>
        <taxon>Galerucinae</taxon>
        <taxon>Alticini</taxon>
        <taxon>Psylliodes</taxon>
    </lineage>
</organism>
<keyword evidence="5" id="KW-0963">Cytoplasm</keyword>
<dbReference type="AlphaFoldDB" id="A0A9P0D1P7"/>
<dbReference type="GO" id="GO:0006729">
    <property type="term" value="P:tetrahydrobiopterin biosynthetic process"/>
    <property type="evidence" value="ECO:0007669"/>
    <property type="project" value="InterPro"/>
</dbReference>
<dbReference type="Gene3D" id="3.40.50.720">
    <property type="entry name" value="NAD(P)-binding Rossmann-like Domain"/>
    <property type="match status" value="1"/>
</dbReference>
<dbReference type="NCBIfam" id="TIGR01500">
    <property type="entry name" value="sepiapter_red"/>
    <property type="match status" value="1"/>
</dbReference>
<dbReference type="Pfam" id="PF00106">
    <property type="entry name" value="adh_short"/>
    <property type="match status" value="1"/>
</dbReference>
<dbReference type="PRINTS" id="PR00081">
    <property type="entry name" value="GDHRDH"/>
</dbReference>
<comment type="subcellular location">
    <subcellularLocation>
        <location evidence="1">Cytoplasm</location>
    </subcellularLocation>
</comment>
<dbReference type="InterPro" id="IPR036291">
    <property type="entry name" value="NAD(P)-bd_dom_sf"/>
</dbReference>
<evidence type="ECO:0000256" key="5">
    <source>
        <dbReference type="ARBA" id="ARBA00022490"/>
    </source>
</evidence>
<reference evidence="8" key="1">
    <citation type="submission" date="2022-01" db="EMBL/GenBank/DDBJ databases">
        <authorList>
            <person name="King R."/>
        </authorList>
    </citation>
    <scope>NUCLEOTIDE SEQUENCE</scope>
</reference>
<evidence type="ECO:0000256" key="4">
    <source>
        <dbReference type="ARBA" id="ARBA00019170"/>
    </source>
</evidence>
<evidence type="ECO:0000313" key="8">
    <source>
        <dbReference type="EMBL" id="CAH1108251.1"/>
    </source>
</evidence>
<evidence type="ECO:0000256" key="3">
    <source>
        <dbReference type="ARBA" id="ARBA00013075"/>
    </source>
</evidence>
<evidence type="ECO:0000256" key="7">
    <source>
        <dbReference type="ARBA" id="ARBA00023002"/>
    </source>
</evidence>
<accession>A0A9P0D1P7</accession>
<dbReference type="EC" id="1.1.1.153" evidence="3"/>
<evidence type="ECO:0000256" key="2">
    <source>
        <dbReference type="ARBA" id="ARBA00010483"/>
    </source>
</evidence>
<dbReference type="PANTHER" id="PTHR44085:SF2">
    <property type="entry name" value="SEPIAPTERIN REDUCTASE"/>
    <property type="match status" value="1"/>
</dbReference>
<dbReference type="InterPro" id="IPR006393">
    <property type="entry name" value="Sepiapterin_red"/>
</dbReference>
<dbReference type="SUPFAM" id="SSF51735">
    <property type="entry name" value="NAD(P)-binding Rossmann-fold domains"/>
    <property type="match status" value="1"/>
</dbReference>